<accession>A0AB39HMM7</accession>
<evidence type="ECO:0000313" key="3">
    <source>
        <dbReference type="EMBL" id="XDK31505.1"/>
    </source>
</evidence>
<name>A0AB39HMM7_9BACI</name>
<dbReference type="AlphaFoldDB" id="A0AB39HMM7"/>
<dbReference type="PIRSF" id="PIRSF012702">
    <property type="entry name" value="UCP012702"/>
    <property type="match status" value="1"/>
</dbReference>
<proteinExistence type="predicted"/>
<sequence length="496" mass="55163">MKIGMIGCLHETNTFSPNKTELDDFLNQEWILGEGSINEKYQGSNSSVAGVIDSAEREGFQLVPLLYTRATPSGIVSNVAMEKIQSTICDELREVVNSLDGLILIFHGAMVSEKIDDVEGELLQCVRSIVGTKPIAMTLDLHANVTEKMVSHSDIIIGYDTYPHIDMYERATEACNQLVSLIRKEIQPVHSFKRANLLVAPPSMDTNMDPMKKLMEMAFNYEQDEEVLNVSILGGFPYSDVPFASMSVIVTTNNNREKGDRIVKELITWVWSHKERFEINPIPIDKALIQVNEVKPNLTILVESSDNVGGGSPADATHALNALVSSRQEYFLIYICDKEAVESALSIGINGSFSFMVGGKTDKKYDHSPIHGESVEIKGRVKLLSDGLFIHRGEHSTNIKGKMGRVAVIELENCLNSIVVLTERRVSLRDIDQIESIGLHLDDFKIIVVKAAIAWKTAFKDVEKYVIEIDSPGCCSSNLEHFKYKKLSNQTHITGT</sequence>
<reference evidence="3" key="1">
    <citation type="submission" date="2024-07" db="EMBL/GenBank/DDBJ databases">
        <title>Halotolerant mesophilic bacterium Ornithinibacillus sp. 4-3, sp. nov., isolated from soil.</title>
        <authorList>
            <person name="Sidarenka A.V."/>
            <person name="Guliayeva D.E."/>
            <person name="Leanovich S.I."/>
            <person name="Hileuskaya K.S."/>
            <person name="Akhremchuk A.E."/>
            <person name="Sikolenko M.A."/>
            <person name="Valentovich L.N."/>
        </authorList>
    </citation>
    <scope>NUCLEOTIDE SEQUENCE</scope>
    <source>
        <strain evidence="3">4-3</strain>
    </source>
</reference>
<dbReference type="Pfam" id="PF07171">
    <property type="entry name" value="MlrC_C"/>
    <property type="match status" value="1"/>
</dbReference>
<evidence type="ECO:0000259" key="1">
    <source>
        <dbReference type="Pfam" id="PF07171"/>
    </source>
</evidence>
<protein>
    <submittedName>
        <fullName evidence="3">M81 family metallopeptidase</fullName>
    </submittedName>
</protein>
<feature type="domain" description="Microcystin LR degradation protein MlrC C-terminal" evidence="1">
    <location>
        <begin position="301"/>
        <end position="486"/>
    </location>
</feature>
<dbReference type="Pfam" id="PF07364">
    <property type="entry name" value="DUF1485"/>
    <property type="match status" value="1"/>
</dbReference>
<gene>
    <name evidence="3" type="ORF">AB4Y30_10745</name>
</gene>
<evidence type="ECO:0000259" key="2">
    <source>
        <dbReference type="Pfam" id="PF07364"/>
    </source>
</evidence>
<dbReference type="EMBL" id="CP162599">
    <property type="protein sequence ID" value="XDK31505.1"/>
    <property type="molecule type" value="Genomic_DNA"/>
</dbReference>
<dbReference type="InterPro" id="IPR010799">
    <property type="entry name" value="MlrC_C"/>
</dbReference>
<feature type="domain" description="Microcystin LR degradation protein MlrC N-terminal" evidence="2">
    <location>
        <begin position="2"/>
        <end position="289"/>
    </location>
</feature>
<dbReference type="RefSeq" id="WP_368652232.1">
    <property type="nucleotide sequence ID" value="NZ_CP162599.1"/>
</dbReference>
<dbReference type="InterPro" id="IPR015995">
    <property type="entry name" value="MlrC_N"/>
</dbReference>
<dbReference type="InterPro" id="IPR009197">
    <property type="entry name" value="MlrC"/>
</dbReference>
<organism evidence="3">
    <name type="scientific">Ornithinibacillus sp. 4-3</name>
    <dbReference type="NCBI Taxonomy" id="3231488"/>
    <lineage>
        <taxon>Bacteria</taxon>
        <taxon>Bacillati</taxon>
        <taxon>Bacillota</taxon>
        <taxon>Bacilli</taxon>
        <taxon>Bacillales</taxon>
        <taxon>Bacillaceae</taxon>
        <taxon>Ornithinibacillus</taxon>
    </lineage>
</organism>